<evidence type="ECO:0000313" key="6">
    <source>
        <dbReference type="Proteomes" id="UP000704762"/>
    </source>
</evidence>
<evidence type="ECO:0000313" key="5">
    <source>
        <dbReference type="EMBL" id="MBM7798432.1"/>
    </source>
</evidence>
<keyword evidence="3" id="KW-0804">Transcription</keyword>
<evidence type="ECO:0000256" key="1">
    <source>
        <dbReference type="ARBA" id="ARBA00023015"/>
    </source>
</evidence>
<dbReference type="Gene3D" id="1.20.120.530">
    <property type="entry name" value="GntR ligand-binding domain-like"/>
    <property type="match status" value="1"/>
</dbReference>
<evidence type="ECO:0000256" key="3">
    <source>
        <dbReference type="ARBA" id="ARBA00023163"/>
    </source>
</evidence>
<dbReference type="SMART" id="SM00345">
    <property type="entry name" value="HTH_GNTR"/>
    <property type="match status" value="1"/>
</dbReference>
<dbReference type="SUPFAM" id="SSF46785">
    <property type="entry name" value="Winged helix' DNA-binding domain"/>
    <property type="match status" value="1"/>
</dbReference>
<dbReference type="CDD" id="cd07377">
    <property type="entry name" value="WHTH_GntR"/>
    <property type="match status" value="1"/>
</dbReference>
<evidence type="ECO:0000256" key="2">
    <source>
        <dbReference type="ARBA" id="ARBA00023125"/>
    </source>
</evidence>
<dbReference type="RefSeq" id="WP_338041200.1">
    <property type="nucleotide sequence ID" value="NZ_BAAAQP010000008.1"/>
</dbReference>
<comment type="caution">
    <text evidence="5">The sequence shown here is derived from an EMBL/GenBank/DDBJ whole genome shotgun (WGS) entry which is preliminary data.</text>
</comment>
<evidence type="ECO:0000259" key="4">
    <source>
        <dbReference type="PROSITE" id="PS50949"/>
    </source>
</evidence>
<keyword evidence="2 5" id="KW-0238">DNA-binding</keyword>
<protein>
    <submittedName>
        <fullName evidence="5">DNA-binding FadR family transcriptional regulator</fullName>
    </submittedName>
</protein>
<proteinExistence type="predicted"/>
<organism evidence="5 6">
    <name type="scientific">Microlunatus panaciterrae</name>
    <dbReference type="NCBI Taxonomy" id="400768"/>
    <lineage>
        <taxon>Bacteria</taxon>
        <taxon>Bacillati</taxon>
        <taxon>Actinomycetota</taxon>
        <taxon>Actinomycetes</taxon>
        <taxon>Propionibacteriales</taxon>
        <taxon>Propionibacteriaceae</taxon>
        <taxon>Microlunatus</taxon>
    </lineage>
</organism>
<keyword evidence="1" id="KW-0805">Transcription regulation</keyword>
<dbReference type="PANTHER" id="PTHR43537:SF5">
    <property type="entry name" value="UXU OPERON TRANSCRIPTIONAL REGULATOR"/>
    <property type="match status" value="1"/>
</dbReference>
<dbReference type="InterPro" id="IPR008920">
    <property type="entry name" value="TF_FadR/GntR_C"/>
</dbReference>
<feature type="domain" description="HTH gntR-type" evidence="4">
    <location>
        <begin position="15"/>
        <end position="83"/>
    </location>
</feature>
<dbReference type="Proteomes" id="UP000704762">
    <property type="component" value="Unassembled WGS sequence"/>
</dbReference>
<dbReference type="InterPro" id="IPR036388">
    <property type="entry name" value="WH-like_DNA-bd_sf"/>
</dbReference>
<gene>
    <name evidence="5" type="ORF">JOE57_001353</name>
</gene>
<accession>A0ABS2RIN3</accession>
<dbReference type="InterPro" id="IPR000524">
    <property type="entry name" value="Tscrpt_reg_HTH_GntR"/>
</dbReference>
<dbReference type="GO" id="GO:0003677">
    <property type="term" value="F:DNA binding"/>
    <property type="evidence" value="ECO:0007669"/>
    <property type="project" value="UniProtKB-KW"/>
</dbReference>
<dbReference type="PANTHER" id="PTHR43537">
    <property type="entry name" value="TRANSCRIPTIONAL REGULATOR, GNTR FAMILY"/>
    <property type="match status" value="1"/>
</dbReference>
<dbReference type="Pfam" id="PF07729">
    <property type="entry name" value="FCD"/>
    <property type="match status" value="1"/>
</dbReference>
<dbReference type="Gene3D" id="1.10.10.10">
    <property type="entry name" value="Winged helix-like DNA-binding domain superfamily/Winged helix DNA-binding domain"/>
    <property type="match status" value="1"/>
</dbReference>
<name>A0ABS2RIN3_9ACTN</name>
<dbReference type="PROSITE" id="PS50949">
    <property type="entry name" value="HTH_GNTR"/>
    <property type="match status" value="1"/>
</dbReference>
<sequence length="240" mass="25684">MTSSAVRPGKQQGRPSLANALVAELTQQIQEGELAPGARLPTEAELAEGRGVSRTVVREALSRLQAAGLVETYRGRGSFVLARPSSTSFDPGSQRSVEEMVELLAFRIGIEVEAAGLAAVSRTDVQLEGIWAALDRLRQSSERPSAAVDADFQFHLRVALASGNRYYGDLISSLGPTMIALPRARLSAAIQPSAAARFAAVCTEHENVAAAIGRREPETARAAVRLHLSNSMERLRRCAP</sequence>
<dbReference type="InterPro" id="IPR036390">
    <property type="entry name" value="WH_DNA-bd_sf"/>
</dbReference>
<dbReference type="SUPFAM" id="SSF48008">
    <property type="entry name" value="GntR ligand-binding domain-like"/>
    <property type="match status" value="1"/>
</dbReference>
<dbReference type="SMART" id="SM00895">
    <property type="entry name" value="FCD"/>
    <property type="match status" value="1"/>
</dbReference>
<dbReference type="Pfam" id="PF00392">
    <property type="entry name" value="GntR"/>
    <property type="match status" value="1"/>
</dbReference>
<dbReference type="PRINTS" id="PR00035">
    <property type="entry name" value="HTHGNTR"/>
</dbReference>
<dbReference type="EMBL" id="JAFBCF010000001">
    <property type="protein sequence ID" value="MBM7798432.1"/>
    <property type="molecule type" value="Genomic_DNA"/>
</dbReference>
<dbReference type="InterPro" id="IPR011711">
    <property type="entry name" value="GntR_C"/>
</dbReference>
<reference evidence="5 6" key="1">
    <citation type="submission" date="2021-01" db="EMBL/GenBank/DDBJ databases">
        <title>Sequencing the genomes of 1000 actinobacteria strains.</title>
        <authorList>
            <person name="Klenk H.-P."/>
        </authorList>
    </citation>
    <scope>NUCLEOTIDE SEQUENCE [LARGE SCALE GENOMIC DNA]</scope>
    <source>
        <strain evidence="5 6">DSM 18662</strain>
    </source>
</reference>
<keyword evidence="6" id="KW-1185">Reference proteome</keyword>